<accession>A0A1G6M3G7</accession>
<gene>
    <name evidence="1" type="ORF">SAMN04487767_102122</name>
</gene>
<evidence type="ECO:0008006" key="3">
    <source>
        <dbReference type="Google" id="ProtNLM"/>
    </source>
</evidence>
<reference evidence="2" key="1">
    <citation type="submission" date="2016-10" db="EMBL/GenBank/DDBJ databases">
        <authorList>
            <person name="Varghese N."/>
        </authorList>
    </citation>
    <scope>NUCLEOTIDE SEQUENCE [LARGE SCALE GENOMIC DNA]</scope>
    <source>
        <strain evidence="2">KPR-7A</strain>
    </source>
</reference>
<organism evidence="1 2">
    <name type="scientific">Bacillus wiedmannii</name>
    <dbReference type="NCBI Taxonomy" id="1890302"/>
    <lineage>
        <taxon>Bacteria</taxon>
        <taxon>Bacillati</taxon>
        <taxon>Bacillota</taxon>
        <taxon>Bacilli</taxon>
        <taxon>Bacillales</taxon>
        <taxon>Bacillaceae</taxon>
        <taxon>Bacillus</taxon>
        <taxon>Bacillus cereus group</taxon>
    </lineage>
</organism>
<dbReference type="Proteomes" id="UP000183507">
    <property type="component" value="Unassembled WGS sequence"/>
</dbReference>
<evidence type="ECO:0000313" key="2">
    <source>
        <dbReference type="Proteomes" id="UP000183507"/>
    </source>
</evidence>
<evidence type="ECO:0000313" key="1">
    <source>
        <dbReference type="EMBL" id="SDC49844.1"/>
    </source>
</evidence>
<name>A0A1G6M3G7_9BACI</name>
<dbReference type="AlphaFoldDB" id="A0A1G6M3G7"/>
<protein>
    <recommendedName>
        <fullName evidence="3">SMI1/KNR4 family protein</fullName>
    </recommendedName>
</protein>
<sequence>MVFWEHENAGEKEMLMREEGLTEEQVEERARENVFYIADTFTDFLSELHD</sequence>
<proteinExistence type="predicted"/>
<dbReference type="EMBL" id="FMZR01000002">
    <property type="protein sequence ID" value="SDC49844.1"/>
    <property type="molecule type" value="Genomic_DNA"/>
</dbReference>